<comment type="function">
    <text evidence="1 6">Removes the N-terminal methionine from nascent proteins. The N-terminal methionine is often cleaved when the second residue in the primary sequence is small and uncharged (Met-Ala-, Cys, Gly, Pro, Ser, Thr, or Val). Requires deformylation of the N(alpha)-formylated initiator methionine before it can be hydrolyzed.</text>
</comment>
<dbReference type="PANTHER" id="PTHR43330:SF13">
    <property type="entry name" value="METHIONINE AMINOPEPTIDASE 2"/>
    <property type="match status" value="1"/>
</dbReference>
<evidence type="ECO:0000256" key="5">
    <source>
        <dbReference type="ARBA" id="ARBA00022801"/>
    </source>
</evidence>
<feature type="binding site" evidence="6">
    <location>
        <position position="104"/>
    </location>
    <ligand>
        <name>a divalent metal cation</name>
        <dbReference type="ChEBI" id="CHEBI:60240"/>
        <label>2</label>
        <note>catalytic</note>
    </ligand>
</feature>
<feature type="binding site" evidence="6">
    <location>
        <position position="76"/>
    </location>
    <ligand>
        <name>substrate</name>
    </ligand>
</feature>
<comment type="caution">
    <text evidence="9">The sequence shown here is derived from an EMBL/GenBank/DDBJ whole genome shotgun (WGS) entry which is preliminary data.</text>
</comment>
<reference evidence="9 10" key="1">
    <citation type="journal article" date="2018" name="Appl. Environ. Microbiol.">
        <title>Antimicrobial susceptibility testing and tentative epidemiological cut-off values of five Bacillus species relevant for use as animal feed additives or for plant protection.</title>
        <authorList>
            <person name="Agerso Y."/>
            <person name="Stuer-Lauridsen B."/>
            <person name="Bjerre K."/>
            <person name="Jensen M.G."/>
            <person name="Johansen E."/>
            <person name="Bennedsen M."/>
            <person name="Brockmann E."/>
            <person name="Nielsen B."/>
        </authorList>
    </citation>
    <scope>NUCLEOTIDE SEQUENCE [LARGE SCALE GENOMIC DNA]</scope>
    <source>
        <strain evidence="9 10">CHCC20162</strain>
    </source>
</reference>
<dbReference type="GO" id="GO:0006508">
    <property type="term" value="P:proteolysis"/>
    <property type="evidence" value="ECO:0007669"/>
    <property type="project" value="UniProtKB-KW"/>
</dbReference>
<dbReference type="EC" id="3.4.11.18" evidence="6 7"/>
<dbReference type="GO" id="GO:0004239">
    <property type="term" value="F:initiator methionyl aminopeptidase activity"/>
    <property type="evidence" value="ECO:0007669"/>
    <property type="project" value="UniProtKB-UniRule"/>
</dbReference>
<gene>
    <name evidence="6 9" type="primary">map</name>
    <name evidence="9" type="ORF">C3744_30445</name>
</gene>
<feature type="domain" description="Peptidase M24" evidence="8">
    <location>
        <begin position="11"/>
        <end position="238"/>
    </location>
</feature>
<feature type="binding site" evidence="6">
    <location>
        <position position="93"/>
    </location>
    <ligand>
        <name>a divalent metal cation</name>
        <dbReference type="ChEBI" id="CHEBI:60240"/>
        <label>1</label>
    </ligand>
</feature>
<dbReference type="PANTHER" id="PTHR43330">
    <property type="entry name" value="METHIONINE AMINOPEPTIDASE"/>
    <property type="match status" value="1"/>
</dbReference>
<dbReference type="PRINTS" id="PR00599">
    <property type="entry name" value="MAPEPTIDASE"/>
</dbReference>
<evidence type="ECO:0000256" key="4">
    <source>
        <dbReference type="ARBA" id="ARBA00022723"/>
    </source>
</evidence>
<dbReference type="GO" id="GO:0046872">
    <property type="term" value="F:metal ion binding"/>
    <property type="evidence" value="ECO:0007669"/>
    <property type="project" value="UniProtKB-UniRule"/>
</dbReference>
<dbReference type="InterPro" id="IPR001714">
    <property type="entry name" value="Pept_M24_MAP"/>
</dbReference>
<evidence type="ECO:0000256" key="6">
    <source>
        <dbReference type="HAMAP-Rule" id="MF_01974"/>
    </source>
</evidence>
<keyword evidence="3 6" id="KW-0645">Protease</keyword>
<comment type="catalytic activity">
    <reaction evidence="6 7">
        <text>Release of N-terminal amino acids, preferentially methionine, from peptides and arylamides.</text>
        <dbReference type="EC" id="3.4.11.18"/>
    </reaction>
</comment>
<dbReference type="EMBL" id="PQWM01000102">
    <property type="protein sequence ID" value="RDZ04627.1"/>
    <property type="molecule type" value="Genomic_DNA"/>
</dbReference>
<accession>A0A3D8WT18</accession>
<proteinExistence type="inferred from homology"/>
<feature type="binding site" evidence="6">
    <location>
        <position position="201"/>
    </location>
    <ligand>
        <name>a divalent metal cation</name>
        <dbReference type="ChEBI" id="CHEBI:60240"/>
        <label>2</label>
        <note>catalytic</note>
    </ligand>
</feature>
<dbReference type="Gene3D" id="3.90.230.10">
    <property type="entry name" value="Creatinase/methionine aminopeptidase superfamily"/>
    <property type="match status" value="1"/>
</dbReference>
<protein>
    <recommendedName>
        <fullName evidence="6 7">Methionine aminopeptidase</fullName>
        <shortName evidence="6">MAP</shortName>
        <shortName evidence="6">MetAP</shortName>
        <ecNumber evidence="6 7">3.4.11.18</ecNumber>
    </recommendedName>
    <alternativeName>
        <fullName evidence="6">Peptidase M</fullName>
    </alternativeName>
</protein>
<dbReference type="InterPro" id="IPR002467">
    <property type="entry name" value="Pept_M24A_MAP1"/>
</dbReference>
<dbReference type="SUPFAM" id="SSF55920">
    <property type="entry name" value="Creatinase/aminopeptidase"/>
    <property type="match status" value="1"/>
</dbReference>
<dbReference type="InterPro" id="IPR036005">
    <property type="entry name" value="Creatinase/aminopeptidase-like"/>
</dbReference>
<sequence length="248" mass="27334">MTVGGKDDIDGLKEIGKIVALTISEMKNQTRAGMTTKELDEIGGRFLRRYGAVSAPKITYNFPGNTCISINHEVAHGVPGNRKIQEGDLINIDVSAELNGYFADAGHSFQIPLYNPSVTRLCQHTHNTLMKVISSLKHGVRLNEIGRIIQNEARKGGYKVITDLCSHGIGRSLHETPEDILPIYDKNDKRVLKEGMVITVEPFLSTGAEYTVESSDGWTLCVPDNSLCAQYEHTIIITRDQPIITTIA</sequence>
<keyword evidence="5 6" id="KW-0378">Hydrolase</keyword>
<dbReference type="Pfam" id="PF00557">
    <property type="entry name" value="Peptidase_M24"/>
    <property type="match status" value="1"/>
</dbReference>
<comment type="similarity">
    <text evidence="6">Belongs to the peptidase M24A family. Methionine aminopeptidase type 1 subfamily.</text>
</comment>
<dbReference type="CDD" id="cd01086">
    <property type="entry name" value="MetAP1"/>
    <property type="match status" value="1"/>
</dbReference>
<evidence type="ECO:0000259" key="8">
    <source>
        <dbReference type="Pfam" id="PF00557"/>
    </source>
</evidence>
<feature type="binding site" evidence="6">
    <location>
        <position position="174"/>
    </location>
    <ligand>
        <name>substrate</name>
    </ligand>
</feature>
<organism evidence="9 10">
    <name type="scientific">Priestia megaterium</name>
    <name type="common">Bacillus megaterium</name>
    <dbReference type="NCBI Taxonomy" id="1404"/>
    <lineage>
        <taxon>Bacteria</taxon>
        <taxon>Bacillati</taxon>
        <taxon>Bacillota</taxon>
        <taxon>Bacilli</taxon>
        <taxon>Bacillales</taxon>
        <taxon>Bacillaceae</taxon>
        <taxon>Priestia</taxon>
    </lineage>
</organism>
<name>A0A3D8WT18_PRIMG</name>
<dbReference type="GO" id="GO:0070006">
    <property type="term" value="F:metalloaminopeptidase activity"/>
    <property type="evidence" value="ECO:0007669"/>
    <property type="project" value="UniProtKB-UniRule"/>
</dbReference>
<evidence type="ECO:0000256" key="7">
    <source>
        <dbReference type="RuleBase" id="RU003653"/>
    </source>
</evidence>
<dbReference type="InterPro" id="IPR000994">
    <property type="entry name" value="Pept_M24"/>
</dbReference>
<evidence type="ECO:0000256" key="2">
    <source>
        <dbReference type="ARBA" id="ARBA00022438"/>
    </source>
</evidence>
<feature type="binding site" evidence="6">
    <location>
        <position position="167"/>
    </location>
    <ligand>
        <name>a divalent metal cation</name>
        <dbReference type="ChEBI" id="CHEBI:60240"/>
        <label>2</label>
        <note>catalytic</note>
    </ligand>
</feature>
<feature type="binding site" evidence="6">
    <location>
        <position position="232"/>
    </location>
    <ligand>
        <name>a divalent metal cation</name>
        <dbReference type="ChEBI" id="CHEBI:60240"/>
        <label>1</label>
    </ligand>
</feature>
<evidence type="ECO:0000256" key="3">
    <source>
        <dbReference type="ARBA" id="ARBA00022670"/>
    </source>
</evidence>
<feature type="binding site" evidence="6">
    <location>
        <position position="104"/>
    </location>
    <ligand>
        <name>a divalent metal cation</name>
        <dbReference type="ChEBI" id="CHEBI:60240"/>
        <label>1</label>
    </ligand>
</feature>
<keyword evidence="2 6" id="KW-0031">Aminopeptidase</keyword>
<comment type="cofactor">
    <cofactor evidence="6">
        <name>Co(2+)</name>
        <dbReference type="ChEBI" id="CHEBI:48828"/>
    </cofactor>
    <cofactor evidence="6">
        <name>Zn(2+)</name>
        <dbReference type="ChEBI" id="CHEBI:29105"/>
    </cofactor>
    <cofactor evidence="6">
        <name>Mn(2+)</name>
        <dbReference type="ChEBI" id="CHEBI:29035"/>
    </cofactor>
    <cofactor evidence="6">
        <name>Fe(2+)</name>
        <dbReference type="ChEBI" id="CHEBI:29033"/>
    </cofactor>
    <text evidence="6">Binds 2 divalent metal cations per subunit. Has a high-affinity and a low affinity metal-binding site. The true nature of the physiological cofactor is under debate. The enzyme is active with cobalt, zinc, manganese or divalent iron ions. Most likely, methionine aminopeptidases function as mononuclear Fe(2+)-metalloproteases under physiological conditions, and the catalytically relevant metal-binding site has been assigned to the histidine-containing high-affinity site.</text>
</comment>
<dbReference type="NCBIfam" id="TIGR00500">
    <property type="entry name" value="met_pdase_I"/>
    <property type="match status" value="1"/>
</dbReference>
<dbReference type="RefSeq" id="WP_116079436.1">
    <property type="nucleotide sequence ID" value="NZ_CP187635.1"/>
</dbReference>
<evidence type="ECO:0000313" key="9">
    <source>
        <dbReference type="EMBL" id="RDZ04627.1"/>
    </source>
</evidence>
<feature type="binding site" evidence="6">
    <location>
        <position position="232"/>
    </location>
    <ligand>
        <name>a divalent metal cation</name>
        <dbReference type="ChEBI" id="CHEBI:60240"/>
        <label>2</label>
        <note>catalytic</note>
    </ligand>
</feature>
<evidence type="ECO:0000256" key="1">
    <source>
        <dbReference type="ARBA" id="ARBA00002521"/>
    </source>
</evidence>
<keyword evidence="4 6" id="KW-0479">Metal-binding</keyword>
<dbReference type="HAMAP" id="MF_01974">
    <property type="entry name" value="MetAP_1"/>
    <property type="match status" value="1"/>
</dbReference>
<evidence type="ECO:0000313" key="10">
    <source>
        <dbReference type="Proteomes" id="UP000256519"/>
    </source>
</evidence>
<dbReference type="AlphaFoldDB" id="A0A3D8WT18"/>
<comment type="subunit">
    <text evidence="6">Monomer.</text>
</comment>
<dbReference type="Proteomes" id="UP000256519">
    <property type="component" value="Unassembled WGS sequence"/>
</dbReference>